<dbReference type="SUPFAM" id="SSF56988">
    <property type="entry name" value="Anthrax protective antigen"/>
    <property type="match status" value="3"/>
</dbReference>
<dbReference type="SUPFAM" id="SSF49265">
    <property type="entry name" value="Fibronectin type III"/>
    <property type="match status" value="1"/>
</dbReference>
<dbReference type="InterPro" id="IPR013783">
    <property type="entry name" value="Ig-like_fold"/>
</dbReference>
<dbReference type="Pfam" id="PF00630">
    <property type="entry name" value="Filamin"/>
    <property type="match status" value="2"/>
</dbReference>
<dbReference type="PANTHER" id="PTHR38537">
    <property type="entry name" value="JITTERBUG, ISOFORM N"/>
    <property type="match status" value="1"/>
</dbReference>
<evidence type="ECO:0000259" key="5">
    <source>
        <dbReference type="PROSITE" id="PS51820"/>
    </source>
</evidence>
<dbReference type="InterPro" id="IPR011658">
    <property type="entry name" value="PA14_dom"/>
</dbReference>
<keyword evidence="1" id="KW-0677">Repeat</keyword>
<protein>
    <recommendedName>
        <fullName evidence="8">PA14 domain-containing protein</fullName>
    </recommendedName>
</protein>
<dbReference type="InterPro" id="IPR003961">
    <property type="entry name" value="FN3_dom"/>
</dbReference>
<feature type="domain" description="PA14" evidence="5">
    <location>
        <begin position="1466"/>
        <end position="1599"/>
    </location>
</feature>
<evidence type="ECO:0000259" key="4">
    <source>
        <dbReference type="PROSITE" id="PS50853"/>
    </source>
</evidence>
<feature type="domain" description="PA14" evidence="5">
    <location>
        <begin position="971"/>
        <end position="1126"/>
    </location>
</feature>
<dbReference type="SUPFAM" id="SSF81296">
    <property type="entry name" value="E set domains"/>
    <property type="match status" value="3"/>
</dbReference>
<comment type="caution">
    <text evidence="6">The sequence shown here is derived from an EMBL/GenBank/DDBJ whole genome shotgun (WGS) entry which is preliminary data.</text>
</comment>
<evidence type="ECO:0008006" key="8">
    <source>
        <dbReference type="Google" id="ProtNLM"/>
    </source>
</evidence>
<dbReference type="InterPro" id="IPR036116">
    <property type="entry name" value="FN3_sf"/>
</dbReference>
<evidence type="ECO:0000313" key="6">
    <source>
        <dbReference type="EMBL" id="CAG9326799.1"/>
    </source>
</evidence>
<feature type="repeat" description="Filamin" evidence="2">
    <location>
        <begin position="1251"/>
        <end position="1354"/>
    </location>
</feature>
<dbReference type="Pfam" id="PF07691">
    <property type="entry name" value="PA14"/>
    <property type="match status" value="3"/>
</dbReference>
<feature type="repeat" description="Filamin" evidence="2">
    <location>
        <begin position="777"/>
        <end position="880"/>
    </location>
</feature>
<keyword evidence="7" id="KW-1185">Reference proteome</keyword>
<name>A0AAU9JIT3_9CILI</name>
<evidence type="ECO:0000313" key="7">
    <source>
        <dbReference type="Proteomes" id="UP001162131"/>
    </source>
</evidence>
<feature type="signal peptide" evidence="3">
    <location>
        <begin position="1"/>
        <end position="16"/>
    </location>
</feature>
<feature type="domain" description="Fibronectin type-III" evidence="4">
    <location>
        <begin position="105"/>
        <end position="202"/>
    </location>
</feature>
<evidence type="ECO:0000256" key="2">
    <source>
        <dbReference type="PROSITE-ProRule" id="PRU00087"/>
    </source>
</evidence>
<dbReference type="InterPro" id="IPR001298">
    <property type="entry name" value="Filamin/ABP280_rpt"/>
</dbReference>
<dbReference type="InterPro" id="IPR014756">
    <property type="entry name" value="Ig_E-set"/>
</dbReference>
<dbReference type="Gene3D" id="2.60.40.10">
    <property type="entry name" value="Immunoglobulins"/>
    <property type="match status" value="7"/>
</dbReference>
<feature type="chain" id="PRO_5043930726" description="PA14 domain-containing protein" evidence="3">
    <location>
        <begin position="17"/>
        <end position="1619"/>
    </location>
</feature>
<feature type="repeat" description="Filamin" evidence="2">
    <location>
        <begin position="197"/>
        <end position="302"/>
    </location>
</feature>
<accession>A0AAU9JIT3</accession>
<dbReference type="EMBL" id="CAJZBQ010000041">
    <property type="protein sequence ID" value="CAG9326799.1"/>
    <property type="molecule type" value="Genomic_DNA"/>
</dbReference>
<dbReference type="PROSITE" id="PS51820">
    <property type="entry name" value="PA14"/>
    <property type="match status" value="3"/>
</dbReference>
<sequence>MIFLLLSLAAASLIKPNPVKWQSYDKSSNTLTIQWNAYSGGSSPIYYVSYTHSGTTYSLSSTSSTSATIQCSSTDGSFLDVYYQVTVTSGTSPTSDSVSMMCAGTPADVVNLSYSASLNTVTVAWSANGISNGGTPILGFNVYKKTSSWALLSAISSPTTFSYVDTVSYSTQYYYKVTAYNWVGESPGDNSISVLISQVSDPSKSTTTYPSSPSALYSFTVEVNMKDSSGNTVTSPSTFLLEVRDVCEVNNGYECIRVSSTNANYVADLMDGFDYSSFTDNGDGTMSASYTPQLAGPYTVSVIQLQQYGILGNYWDNAWWYSSLDSSQIDKTLSFSWSSDEFITSYASNFVSVKWFGFILPLYSETYTFYVLADDYAQLYIDGILVVDASSICCREYNGNAALTANSYAFIQINYKQLEGNANIWVGWSSYSQTKETIPSSKLYSPTRVSGSLYTLEVGVGLSSPSLCYSTTISSTTVGVSNQLSLYSVDANGNLLDNPTDVYSLSFSGPATVNFNSVYGSAGKSTATFILTKSGTYTATITLYGTSIKTSPFQLTVNPGSASTDTSTSSLSTLASSSLTAGTVYTITFNPLDAYSNSITSSVSGINLVINFIDNNSYQSSLGVSQPSNWTTVYGTNYSGTFSGTSITFVIYRAGNYQGYVYINQAILSGYPLSLSIIPSSIYAPYCVGVFSTTQGTAGTQFAFSLQTRDLYYNNLVITSISSYTLTAVGPSTASGSLVNTGSGTFDATFTINTSGTYTLSLLINSLYVPNLSSITISPASSTSSTTSSFTLSSTSVTAGTTITGTIYARDQYSNIRTSSSDTFTISILGNTGASVSSSIANNNDGTYTFTFVPTVADTYTVTVELSSSSLSSSGSTVTVSISLISALQSTFSSYSSQEAGTAYLYIAPKDKYSNSITSIPSSLGAQYFYANIQGSPNTQIKAAYENFTKLKVDLSFLTVSGDYSILLTLVQQGGLIGFYYKDQAFTSLQSNNPYYNFNGASPQNYTAVDSQINFDWKNSGPSYFSTAIINLFSVKWIGRIYTAATETFTFYVTCDYQAKLVINSQTLLNSIGSTVTNVQSGSISLVYGTFYDIELDYIAGSGSEVYIKLEWESTSITRQVVPSNYLFSDLNSASNPYSLTINPASTRASSCKVLSYPGDSSGISNAKSQVAKNFRIEARDRYRNLQTTATDAFYGIVTTGSSPISCTFSADSAGLYKGTFTASPAGSYTLYVYLQVSSVNYFIYSTSVTVIPGNTDPAKTKVTGISNTIAGQEGSFLVTAYDSAGNHITSGLDTVTVTISSSQNTVPSSQIHATDNSDGTYSVTYMIYIADTYTISTSMNGVSASTSSTTVTHTDLSIKDSTISAPSTATLNKVLSVDIYLNDIYGNAVNQTQIWYVYMTKEDNPNFNPLFFDVTTTSLIDGHFTASKNFSQDAVDKSGACYSSTPPSDSTWCDFSGDLSFYAFILTSGVYGEYYDTIDFSGRPLESIVDSSINFDWTSQTTVQGISTSNLGVIWSGFLLPSTSEQYTFTLTAQDWSSVYISNQKEVDTSSSSTFQYTFTKDFYYAFKLEYYCSSGSAKMQIHWSSTTIADVAIPSSAYYHYQDNIPIGSSAVVITGD</sequence>
<proteinExistence type="predicted"/>
<organism evidence="6 7">
    <name type="scientific">Blepharisma stoltei</name>
    <dbReference type="NCBI Taxonomy" id="1481888"/>
    <lineage>
        <taxon>Eukaryota</taxon>
        <taxon>Sar</taxon>
        <taxon>Alveolata</taxon>
        <taxon>Ciliophora</taxon>
        <taxon>Postciliodesmatophora</taxon>
        <taxon>Heterotrichea</taxon>
        <taxon>Heterotrichida</taxon>
        <taxon>Blepharismidae</taxon>
        <taxon>Blepharisma</taxon>
    </lineage>
</organism>
<dbReference type="Proteomes" id="UP001162131">
    <property type="component" value="Unassembled WGS sequence"/>
</dbReference>
<dbReference type="InterPro" id="IPR037524">
    <property type="entry name" value="PA14/GLEYA"/>
</dbReference>
<feature type="domain" description="PA14" evidence="5">
    <location>
        <begin position="305"/>
        <end position="442"/>
    </location>
</feature>
<keyword evidence="3" id="KW-0732">Signal</keyword>
<evidence type="ECO:0000256" key="1">
    <source>
        <dbReference type="ARBA" id="ARBA00022737"/>
    </source>
</evidence>
<feature type="repeat" description="Filamin" evidence="2">
    <location>
        <begin position="459"/>
        <end position="557"/>
    </location>
</feature>
<dbReference type="PROSITE" id="PS50853">
    <property type="entry name" value="FN3"/>
    <property type="match status" value="1"/>
</dbReference>
<reference evidence="6" key="1">
    <citation type="submission" date="2021-09" db="EMBL/GenBank/DDBJ databases">
        <authorList>
            <consortium name="AG Swart"/>
            <person name="Singh M."/>
            <person name="Singh A."/>
            <person name="Seah K."/>
            <person name="Emmerich C."/>
        </authorList>
    </citation>
    <scope>NUCLEOTIDE SEQUENCE</scope>
    <source>
        <strain evidence="6">ATCC30299</strain>
    </source>
</reference>
<dbReference type="PANTHER" id="PTHR38537:SF16">
    <property type="entry name" value="CALPONIN-HOMOLOGY (CH) DOMAIN-CONTAINING PROTEIN"/>
    <property type="match status" value="1"/>
</dbReference>
<dbReference type="Gene3D" id="3.90.182.10">
    <property type="entry name" value="Toxin - Anthrax Protective Antigen,domain 1"/>
    <property type="match status" value="3"/>
</dbReference>
<dbReference type="GO" id="GO:0030036">
    <property type="term" value="P:actin cytoskeleton organization"/>
    <property type="evidence" value="ECO:0007669"/>
    <property type="project" value="InterPro"/>
</dbReference>
<dbReference type="InterPro" id="IPR017868">
    <property type="entry name" value="Filamin/ABP280_repeat-like"/>
</dbReference>
<dbReference type="InterPro" id="IPR044801">
    <property type="entry name" value="Filamin"/>
</dbReference>
<gene>
    <name evidence="6" type="ORF">BSTOLATCC_MIC42065</name>
</gene>
<dbReference type="SMART" id="SM00758">
    <property type="entry name" value="PA14"/>
    <property type="match status" value="3"/>
</dbReference>
<dbReference type="SMART" id="SM00557">
    <property type="entry name" value="IG_FLMN"/>
    <property type="match status" value="3"/>
</dbReference>
<dbReference type="GO" id="GO:0051015">
    <property type="term" value="F:actin filament binding"/>
    <property type="evidence" value="ECO:0007669"/>
    <property type="project" value="InterPro"/>
</dbReference>
<evidence type="ECO:0000256" key="3">
    <source>
        <dbReference type="SAM" id="SignalP"/>
    </source>
</evidence>
<dbReference type="PROSITE" id="PS50194">
    <property type="entry name" value="FILAMIN_REPEAT"/>
    <property type="match status" value="4"/>
</dbReference>